<evidence type="ECO:0000256" key="8">
    <source>
        <dbReference type="SAM" id="Phobius"/>
    </source>
</evidence>
<feature type="region of interest" description="Disordered" evidence="7">
    <location>
        <begin position="461"/>
        <end position="485"/>
    </location>
</feature>
<keyword evidence="5 8" id="KW-0472">Membrane</keyword>
<keyword evidence="12" id="KW-1185">Reference proteome</keyword>
<sequence length="485" mass="55019">MFICESLCFFGLLVSTYCSFVLTDTVAGRAISMTTAVLMLTMEALDWNKRRWSYVKDATNWINLVAYIGVLTLDVLASVDSHFPHIDIARSIFIVLLCFCILEYLRMVPLTSLLIAITFKMVKDVIKFIVLYGVFQIGFSGSFFLLFQDENSRYNSYSEAFLATFLMLFGDFDSDLFLRLDGVKAVVANTLVLLYLVGAMVMLMNLLIAMMSTSYQEVLDVAKVARSIARAEMILRMESVLPDRIRAHIFDRSFWSEKQCARAYEKSVKAATYTANRNLPDDKSRSTQVENPRLRLLAEESDLSTLKKGEERPVAPTSATDTERVDSSSLAEPGGGRAKIHSKVMRKPGQQKKTNRLRTEYIVEPARPCLSDSVVFEFVDGNENFRNDLQQVQAKLEAKLEKSKTEQLGNSSSLYEQLVRQLDVQKQELQQELTKLEQRQEQQAKHFETKTDTVLMKLDELQRQLSSDGGSSSVASPSKRFSLKR</sequence>
<protein>
    <recommendedName>
        <fullName evidence="10">Ion transport domain-containing protein</fullName>
    </recommendedName>
</protein>
<dbReference type="AlphaFoldDB" id="A0AAV2ZAT5"/>
<name>A0AAV2ZAT5_9STRA</name>
<keyword evidence="9" id="KW-0732">Signal</keyword>
<organism evidence="11 12">
    <name type="scientific">Lagenidium giganteum</name>
    <dbReference type="NCBI Taxonomy" id="4803"/>
    <lineage>
        <taxon>Eukaryota</taxon>
        <taxon>Sar</taxon>
        <taxon>Stramenopiles</taxon>
        <taxon>Oomycota</taxon>
        <taxon>Peronosporomycetes</taxon>
        <taxon>Pythiales</taxon>
        <taxon>Pythiaceae</taxon>
    </lineage>
</organism>
<evidence type="ECO:0000313" key="12">
    <source>
        <dbReference type="Proteomes" id="UP001146120"/>
    </source>
</evidence>
<feature type="compositionally biased region" description="Basic residues" evidence="7">
    <location>
        <begin position="338"/>
        <end position="354"/>
    </location>
</feature>
<feature type="signal peptide" evidence="9">
    <location>
        <begin position="1"/>
        <end position="23"/>
    </location>
</feature>
<keyword evidence="6" id="KW-0175">Coiled coil</keyword>
<dbReference type="Proteomes" id="UP001146120">
    <property type="component" value="Unassembled WGS sequence"/>
</dbReference>
<dbReference type="InterPro" id="IPR005821">
    <property type="entry name" value="Ion_trans_dom"/>
</dbReference>
<proteinExistence type="predicted"/>
<evidence type="ECO:0000256" key="7">
    <source>
        <dbReference type="SAM" id="MobiDB-lite"/>
    </source>
</evidence>
<evidence type="ECO:0000256" key="5">
    <source>
        <dbReference type="ARBA" id="ARBA00023136"/>
    </source>
</evidence>
<dbReference type="EMBL" id="DAKRPA010000042">
    <property type="protein sequence ID" value="DBA01715.1"/>
    <property type="molecule type" value="Genomic_DNA"/>
</dbReference>
<evidence type="ECO:0000256" key="1">
    <source>
        <dbReference type="ARBA" id="ARBA00004141"/>
    </source>
</evidence>
<feature type="compositionally biased region" description="Low complexity" evidence="7">
    <location>
        <begin position="466"/>
        <end position="478"/>
    </location>
</feature>
<feature type="transmembrane region" description="Helical" evidence="8">
    <location>
        <begin position="60"/>
        <end position="79"/>
    </location>
</feature>
<dbReference type="GO" id="GO:0098703">
    <property type="term" value="P:calcium ion import across plasma membrane"/>
    <property type="evidence" value="ECO:0007669"/>
    <property type="project" value="TreeGrafter"/>
</dbReference>
<dbReference type="GO" id="GO:0005886">
    <property type="term" value="C:plasma membrane"/>
    <property type="evidence" value="ECO:0007669"/>
    <property type="project" value="TreeGrafter"/>
</dbReference>
<dbReference type="PANTHER" id="PTHR10582:SF2">
    <property type="entry name" value="INACTIVE"/>
    <property type="match status" value="1"/>
</dbReference>
<feature type="region of interest" description="Disordered" evidence="7">
    <location>
        <begin position="300"/>
        <end position="354"/>
    </location>
</feature>
<dbReference type="Pfam" id="PF00520">
    <property type="entry name" value="Ion_trans"/>
    <property type="match status" value="1"/>
</dbReference>
<keyword evidence="4 8" id="KW-1133">Transmembrane helix</keyword>
<evidence type="ECO:0000256" key="4">
    <source>
        <dbReference type="ARBA" id="ARBA00022989"/>
    </source>
</evidence>
<accession>A0AAV2ZAT5</accession>
<feature type="transmembrane region" description="Helical" evidence="8">
    <location>
        <begin position="129"/>
        <end position="148"/>
    </location>
</feature>
<evidence type="ECO:0000256" key="9">
    <source>
        <dbReference type="SAM" id="SignalP"/>
    </source>
</evidence>
<evidence type="ECO:0000256" key="3">
    <source>
        <dbReference type="ARBA" id="ARBA00022737"/>
    </source>
</evidence>
<feature type="transmembrane region" description="Helical" evidence="8">
    <location>
        <begin position="91"/>
        <end position="117"/>
    </location>
</feature>
<comment type="subcellular location">
    <subcellularLocation>
        <location evidence="1">Membrane</location>
        <topology evidence="1">Multi-pass membrane protein</topology>
    </subcellularLocation>
</comment>
<feature type="domain" description="Ion transport" evidence="10">
    <location>
        <begin position="38"/>
        <end position="218"/>
    </location>
</feature>
<gene>
    <name evidence="11" type="ORF">N0F65_010125</name>
</gene>
<reference evidence="11" key="1">
    <citation type="submission" date="2022-11" db="EMBL/GenBank/DDBJ databases">
        <authorList>
            <person name="Morgan W.R."/>
            <person name="Tartar A."/>
        </authorList>
    </citation>
    <scope>NUCLEOTIDE SEQUENCE</scope>
    <source>
        <strain evidence="11">ARSEF 373</strain>
    </source>
</reference>
<evidence type="ECO:0000256" key="2">
    <source>
        <dbReference type="ARBA" id="ARBA00022692"/>
    </source>
</evidence>
<evidence type="ECO:0000256" key="6">
    <source>
        <dbReference type="SAM" id="Coils"/>
    </source>
</evidence>
<keyword evidence="2 8" id="KW-0812">Transmembrane</keyword>
<keyword evidence="3" id="KW-0677">Repeat</keyword>
<feature type="transmembrane region" description="Helical" evidence="8">
    <location>
        <begin position="190"/>
        <end position="211"/>
    </location>
</feature>
<dbReference type="PANTHER" id="PTHR10582">
    <property type="entry name" value="TRANSIENT RECEPTOR POTENTIAL ION CHANNEL PROTEIN"/>
    <property type="match status" value="1"/>
</dbReference>
<feature type="coiled-coil region" evidence="6">
    <location>
        <begin position="382"/>
        <end position="446"/>
    </location>
</feature>
<comment type="caution">
    <text evidence="11">The sequence shown here is derived from an EMBL/GenBank/DDBJ whole genome shotgun (WGS) entry which is preliminary data.</text>
</comment>
<reference evidence="11" key="2">
    <citation type="journal article" date="2023" name="Microbiol Resour">
        <title>Decontamination and Annotation of the Draft Genome Sequence of the Oomycete Lagenidium giganteum ARSEF 373.</title>
        <authorList>
            <person name="Morgan W.R."/>
            <person name="Tartar A."/>
        </authorList>
    </citation>
    <scope>NUCLEOTIDE SEQUENCE</scope>
    <source>
        <strain evidence="11">ARSEF 373</strain>
    </source>
</reference>
<dbReference type="GO" id="GO:0005216">
    <property type="term" value="F:monoatomic ion channel activity"/>
    <property type="evidence" value="ECO:0007669"/>
    <property type="project" value="InterPro"/>
</dbReference>
<dbReference type="InterPro" id="IPR024862">
    <property type="entry name" value="TRPV"/>
</dbReference>
<evidence type="ECO:0000259" key="10">
    <source>
        <dbReference type="Pfam" id="PF00520"/>
    </source>
</evidence>
<evidence type="ECO:0000313" key="11">
    <source>
        <dbReference type="EMBL" id="DBA01715.1"/>
    </source>
</evidence>
<feature type="chain" id="PRO_5044328482" description="Ion transport domain-containing protein" evidence="9">
    <location>
        <begin position="24"/>
        <end position="485"/>
    </location>
</feature>